<protein>
    <submittedName>
        <fullName evidence="2">Transcriptional regulator, TetR family</fullName>
    </submittedName>
</protein>
<dbReference type="SUPFAM" id="SSF48498">
    <property type="entry name" value="Tetracyclin repressor-like, C-terminal domain"/>
    <property type="match status" value="1"/>
</dbReference>
<sequence length="203" mass="23982">MNQKQLEILEIAESLFAKNGFEGTSVRDIAQAAGINVAMINYYFESKTNLLELIVKRAAESYKMRPEEYNEEVDSFKRLDKMIEHYVNSKINNKDVYQLLFTEATIKKRIINSTVFKELRKHNIQLIKEVIDYGHARGDFRYYDPLLINSTMIGTLMNFRMNRSLYEELLILKPDEDFDDMQKELLRTHLKFTIKAILTHENK</sequence>
<dbReference type="Pfam" id="PF17938">
    <property type="entry name" value="TetR_C_29"/>
    <property type="match status" value="1"/>
</dbReference>
<dbReference type="EMBL" id="FXAU01000001">
    <property type="protein sequence ID" value="SMG12487.1"/>
    <property type="molecule type" value="Genomic_DNA"/>
</dbReference>
<keyword evidence="1" id="KW-0238">DNA-binding</keyword>
<dbReference type="InterPro" id="IPR036271">
    <property type="entry name" value="Tet_transcr_reg_TetR-rel_C_sf"/>
</dbReference>
<dbReference type="PROSITE" id="PS50977">
    <property type="entry name" value="HTH_TETR_2"/>
    <property type="match status" value="1"/>
</dbReference>
<reference evidence="2 3" key="1">
    <citation type="submission" date="2017-04" db="EMBL/GenBank/DDBJ databases">
        <authorList>
            <person name="Afonso C.L."/>
            <person name="Miller P.J."/>
            <person name="Scott M.A."/>
            <person name="Spackman E."/>
            <person name="Goraichik I."/>
            <person name="Dimitrov K.M."/>
            <person name="Suarez D.L."/>
            <person name="Swayne D.E."/>
        </authorList>
    </citation>
    <scope>NUCLEOTIDE SEQUENCE [LARGE SCALE GENOMIC DNA]</scope>
    <source>
        <strain evidence="2 3">DSM 22418</strain>
    </source>
</reference>
<dbReference type="PROSITE" id="PS01081">
    <property type="entry name" value="HTH_TETR_1"/>
    <property type="match status" value="1"/>
</dbReference>
<dbReference type="InterPro" id="IPR001647">
    <property type="entry name" value="HTH_TetR"/>
</dbReference>
<evidence type="ECO:0000313" key="3">
    <source>
        <dbReference type="Proteomes" id="UP000192980"/>
    </source>
</evidence>
<dbReference type="STRING" id="561061.SAMN05660862_0694"/>
<dbReference type="InterPro" id="IPR009057">
    <property type="entry name" value="Homeodomain-like_sf"/>
</dbReference>
<dbReference type="PANTHER" id="PTHR43479">
    <property type="entry name" value="ACREF/ENVCD OPERON REPRESSOR-RELATED"/>
    <property type="match status" value="1"/>
</dbReference>
<evidence type="ECO:0000313" key="2">
    <source>
        <dbReference type="EMBL" id="SMG12487.1"/>
    </source>
</evidence>
<dbReference type="Gene3D" id="1.10.357.10">
    <property type="entry name" value="Tetracycline Repressor, domain 2"/>
    <property type="match status" value="1"/>
</dbReference>
<dbReference type="InterPro" id="IPR041474">
    <property type="entry name" value="NicS_C"/>
</dbReference>
<name>A0A1X7ID54_9SPHI</name>
<dbReference type="PANTHER" id="PTHR43479:SF11">
    <property type="entry name" value="ACREF_ENVCD OPERON REPRESSOR-RELATED"/>
    <property type="match status" value="1"/>
</dbReference>
<dbReference type="Proteomes" id="UP000192980">
    <property type="component" value="Unassembled WGS sequence"/>
</dbReference>
<keyword evidence="3" id="KW-1185">Reference proteome</keyword>
<dbReference type="OrthoDB" id="9789566at2"/>
<evidence type="ECO:0000256" key="1">
    <source>
        <dbReference type="ARBA" id="ARBA00023125"/>
    </source>
</evidence>
<dbReference type="AlphaFoldDB" id="A0A1X7ID54"/>
<accession>A0A1X7ID54</accession>
<gene>
    <name evidence="2" type="ORF">SAMN05660862_0694</name>
</gene>
<dbReference type="GO" id="GO:0003677">
    <property type="term" value="F:DNA binding"/>
    <property type="evidence" value="ECO:0007669"/>
    <property type="project" value="UniProtKB-UniRule"/>
</dbReference>
<dbReference type="InterPro" id="IPR050624">
    <property type="entry name" value="HTH-type_Tx_Regulator"/>
</dbReference>
<dbReference type="InterPro" id="IPR023772">
    <property type="entry name" value="DNA-bd_HTH_TetR-type_CS"/>
</dbReference>
<organism evidence="2 3">
    <name type="scientific">Sphingobacterium psychroaquaticum</name>
    <dbReference type="NCBI Taxonomy" id="561061"/>
    <lineage>
        <taxon>Bacteria</taxon>
        <taxon>Pseudomonadati</taxon>
        <taxon>Bacteroidota</taxon>
        <taxon>Sphingobacteriia</taxon>
        <taxon>Sphingobacteriales</taxon>
        <taxon>Sphingobacteriaceae</taxon>
        <taxon>Sphingobacterium</taxon>
    </lineage>
</organism>
<dbReference type="PRINTS" id="PR00455">
    <property type="entry name" value="HTHTETR"/>
</dbReference>
<dbReference type="SUPFAM" id="SSF46689">
    <property type="entry name" value="Homeodomain-like"/>
    <property type="match status" value="1"/>
</dbReference>
<proteinExistence type="predicted"/>
<dbReference type="Pfam" id="PF00440">
    <property type="entry name" value="TetR_N"/>
    <property type="match status" value="1"/>
</dbReference>
<dbReference type="RefSeq" id="WP_085471552.1">
    <property type="nucleotide sequence ID" value="NZ_CP038029.1"/>
</dbReference>